<dbReference type="PROSITE" id="PS50961">
    <property type="entry name" value="HTH_LA"/>
    <property type="match status" value="1"/>
</dbReference>
<evidence type="ECO:0000259" key="5">
    <source>
        <dbReference type="PROSITE" id="PS50961"/>
    </source>
</evidence>
<keyword evidence="1" id="KW-0597">Phosphoprotein</keyword>
<dbReference type="InterPro" id="IPR045180">
    <property type="entry name" value="La_dom_prot"/>
</dbReference>
<keyword evidence="6" id="KW-1185">Reference proteome</keyword>
<dbReference type="Pfam" id="PF26088">
    <property type="entry name" value="RRM_LARP4"/>
    <property type="match status" value="1"/>
</dbReference>
<name>A0ABM0MYW2_SACKO</name>
<dbReference type="Pfam" id="PF05383">
    <property type="entry name" value="La"/>
    <property type="match status" value="1"/>
</dbReference>
<dbReference type="InterPro" id="IPR006630">
    <property type="entry name" value="La_HTH"/>
</dbReference>
<dbReference type="Proteomes" id="UP000694865">
    <property type="component" value="Unplaced"/>
</dbReference>
<feature type="compositionally biased region" description="Basic and acidic residues" evidence="4">
    <location>
        <begin position="460"/>
        <end position="482"/>
    </location>
</feature>
<gene>
    <name evidence="7 8" type="primary">LOC100375250</name>
</gene>
<feature type="region of interest" description="Disordered" evidence="4">
    <location>
        <begin position="1"/>
        <end position="71"/>
    </location>
</feature>
<feature type="compositionally biased region" description="Polar residues" evidence="4">
    <location>
        <begin position="448"/>
        <end position="459"/>
    </location>
</feature>
<feature type="compositionally biased region" description="Polar residues" evidence="4">
    <location>
        <begin position="13"/>
        <end position="27"/>
    </location>
</feature>
<reference evidence="7 8" key="1">
    <citation type="submission" date="2025-05" db="UniProtKB">
        <authorList>
            <consortium name="RefSeq"/>
        </authorList>
    </citation>
    <scope>IDENTIFICATION</scope>
    <source>
        <tissue evidence="7 8">Testes</tissue>
    </source>
</reference>
<dbReference type="InterPro" id="IPR035979">
    <property type="entry name" value="RBD_domain_sf"/>
</dbReference>
<dbReference type="PANTHER" id="PTHR22792:SF131">
    <property type="entry name" value="LA-RELATED PROTEIN LARP4B"/>
    <property type="match status" value="1"/>
</dbReference>
<protein>
    <submittedName>
        <fullName evidence="7">La-related protein 4-like isoform X1</fullName>
    </submittedName>
    <submittedName>
        <fullName evidence="8">La-related protein 4-like isoform X2</fullName>
    </submittedName>
</protein>
<sequence>MTSDRGNGGAELQLNQPVTPKTPTLNPNAKVFPGPKTTTTLSTTQIPDNDDTTWQQQDQSGRNSASPSAQVTIQGPYQLNGDVCKYTPTGTVFPTSSESPLPITHLTLSNGYSTTEMTYTPNTEGHLVSEDEMAVEESQSKADSLRAMLKYQLEYYFSRENLASDTYLRSQMDADQYVPIWTIANFNAVKRLSSDMKLIVEVLRESPYLQVDDRAEKVRPITKRCIVMLREIPDSTPIEEVKALFSGEKCPTFTGCEFAHNTNWYITFESEADAQNAYKYLREEVQTFRGKPIMARIKAKPLQSVSSKPPNGFRQPTTPTPPPPTTNIFPQQHFQYSPVSPMMNGAPQQPFAFYPNPNVMPQHPPPPQQWPTSPPYYETSLPPFPGSGISGPQNYKPSNIAGRYGYQGSRNRNPNKMTHQRTPSTPETRNVERNNNHEIIRSPHERSNTANGTQSSSPRSIREDRRDLDRENGGYRTRRDNTSPKLGQQEMHPGSLQSR</sequence>
<dbReference type="InterPro" id="IPR036390">
    <property type="entry name" value="WH_DNA-bd_sf"/>
</dbReference>
<dbReference type="RefSeq" id="XP_006825203.1">
    <property type="nucleotide sequence ID" value="XM_006825140.1"/>
</dbReference>
<keyword evidence="2 3" id="KW-0694">RNA-binding</keyword>
<evidence type="ECO:0000313" key="7">
    <source>
        <dbReference type="RefSeq" id="XP_006825202.1"/>
    </source>
</evidence>
<dbReference type="InterPro" id="IPR036388">
    <property type="entry name" value="WH-like_DNA-bd_sf"/>
</dbReference>
<feature type="compositionally biased region" description="Polar residues" evidence="4">
    <location>
        <begin position="408"/>
        <end position="428"/>
    </location>
</feature>
<feature type="compositionally biased region" description="Polar residues" evidence="4">
    <location>
        <begin position="60"/>
        <end position="71"/>
    </location>
</feature>
<evidence type="ECO:0000256" key="2">
    <source>
        <dbReference type="ARBA" id="ARBA00022884"/>
    </source>
</evidence>
<evidence type="ECO:0000256" key="1">
    <source>
        <dbReference type="ARBA" id="ARBA00022553"/>
    </source>
</evidence>
<dbReference type="SUPFAM" id="SSF54928">
    <property type="entry name" value="RNA-binding domain, RBD"/>
    <property type="match status" value="1"/>
</dbReference>
<feature type="compositionally biased region" description="Pro residues" evidence="4">
    <location>
        <begin position="362"/>
        <end position="374"/>
    </location>
</feature>
<feature type="region of interest" description="Disordered" evidence="4">
    <location>
        <begin position="299"/>
        <end position="324"/>
    </location>
</feature>
<feature type="compositionally biased region" description="Basic and acidic residues" evidence="4">
    <location>
        <begin position="429"/>
        <end position="447"/>
    </location>
</feature>
<dbReference type="PANTHER" id="PTHR22792">
    <property type="entry name" value="LUPUS LA PROTEIN-RELATED"/>
    <property type="match status" value="1"/>
</dbReference>
<dbReference type="CDD" id="cd12430">
    <property type="entry name" value="RRM_LARP4_5_like"/>
    <property type="match status" value="1"/>
</dbReference>
<evidence type="ECO:0000313" key="6">
    <source>
        <dbReference type="Proteomes" id="UP000694865"/>
    </source>
</evidence>
<evidence type="ECO:0000256" key="3">
    <source>
        <dbReference type="PROSITE-ProRule" id="PRU00332"/>
    </source>
</evidence>
<dbReference type="Gene3D" id="1.10.10.10">
    <property type="entry name" value="Winged helix-like DNA-binding domain superfamily/Winged helix DNA-binding domain"/>
    <property type="match status" value="1"/>
</dbReference>
<evidence type="ECO:0000256" key="4">
    <source>
        <dbReference type="SAM" id="MobiDB-lite"/>
    </source>
</evidence>
<dbReference type="SMART" id="SM00715">
    <property type="entry name" value="LA"/>
    <property type="match status" value="1"/>
</dbReference>
<feature type="domain" description="HTH La-type RNA-binding" evidence="5">
    <location>
        <begin position="139"/>
        <end position="228"/>
    </location>
</feature>
<dbReference type="InterPro" id="IPR058699">
    <property type="entry name" value="RRM_LARP4/4B"/>
</dbReference>
<evidence type="ECO:0000313" key="8">
    <source>
        <dbReference type="RefSeq" id="XP_006825203.1"/>
    </source>
</evidence>
<dbReference type="GeneID" id="100375250"/>
<accession>A0ABM0MYW2</accession>
<organism evidence="6 8">
    <name type="scientific">Saccoglossus kowalevskii</name>
    <name type="common">Acorn worm</name>
    <dbReference type="NCBI Taxonomy" id="10224"/>
    <lineage>
        <taxon>Eukaryota</taxon>
        <taxon>Metazoa</taxon>
        <taxon>Hemichordata</taxon>
        <taxon>Enteropneusta</taxon>
        <taxon>Harrimaniidae</taxon>
        <taxon>Saccoglossus</taxon>
    </lineage>
</organism>
<dbReference type="SUPFAM" id="SSF46785">
    <property type="entry name" value="Winged helix' DNA-binding domain"/>
    <property type="match status" value="1"/>
</dbReference>
<proteinExistence type="predicted"/>
<dbReference type="RefSeq" id="XP_006825202.1">
    <property type="nucleotide sequence ID" value="XM_006825139.1"/>
</dbReference>
<dbReference type="CDD" id="cd08031">
    <property type="entry name" value="LARP_4_5_like"/>
    <property type="match status" value="1"/>
</dbReference>
<feature type="region of interest" description="Disordered" evidence="4">
    <location>
        <begin position="349"/>
        <end position="499"/>
    </location>
</feature>